<proteinExistence type="predicted"/>
<accession>A0A0F9L3W9</accession>
<dbReference type="InterPro" id="IPR053745">
    <property type="entry name" value="Viral_Tail_Comp_sf"/>
</dbReference>
<dbReference type="InterPro" id="IPR021508">
    <property type="entry name" value="Gp17-like"/>
</dbReference>
<organism evidence="1">
    <name type="scientific">marine sediment metagenome</name>
    <dbReference type="NCBI Taxonomy" id="412755"/>
    <lineage>
        <taxon>unclassified sequences</taxon>
        <taxon>metagenomes</taxon>
        <taxon>ecological metagenomes</taxon>
    </lineage>
</organism>
<dbReference type="Gene3D" id="3.30.2000.30">
    <property type="match status" value="1"/>
</dbReference>
<sequence length="143" mass="15585">MTQIVDARKAIIEILKADADTTTEVQGRVFGDELPRSETDAMPRKAVVISPAGGTPLSYTTGTLPLETQRLDVFCYGGTLYEAEEVRRAVYGALRAVERQVIAGVLVHWARPAGGAMSGRDPDADWPLKWNSWQILADERAAA</sequence>
<evidence type="ECO:0000313" key="1">
    <source>
        <dbReference type="EMBL" id="KKM88478.1"/>
    </source>
</evidence>
<comment type="caution">
    <text evidence="1">The sequence shown here is derived from an EMBL/GenBank/DDBJ whole genome shotgun (WGS) entry which is preliminary data.</text>
</comment>
<gene>
    <name evidence="1" type="ORF">LCGC14_1258270</name>
</gene>
<protein>
    <submittedName>
        <fullName evidence="1">Uncharacterized protein</fullName>
    </submittedName>
</protein>
<dbReference type="Pfam" id="PF11367">
    <property type="entry name" value="Tail_completion_gp17"/>
    <property type="match status" value="1"/>
</dbReference>
<name>A0A0F9L3W9_9ZZZZ</name>
<dbReference type="EMBL" id="LAZR01006954">
    <property type="protein sequence ID" value="KKM88478.1"/>
    <property type="molecule type" value="Genomic_DNA"/>
</dbReference>
<dbReference type="AlphaFoldDB" id="A0A0F9L3W9"/>
<reference evidence="1" key="1">
    <citation type="journal article" date="2015" name="Nature">
        <title>Complex archaea that bridge the gap between prokaryotes and eukaryotes.</title>
        <authorList>
            <person name="Spang A."/>
            <person name="Saw J.H."/>
            <person name="Jorgensen S.L."/>
            <person name="Zaremba-Niedzwiedzka K."/>
            <person name="Martijn J."/>
            <person name="Lind A.E."/>
            <person name="van Eijk R."/>
            <person name="Schleper C."/>
            <person name="Guy L."/>
            <person name="Ettema T.J."/>
        </authorList>
    </citation>
    <scope>NUCLEOTIDE SEQUENCE</scope>
</reference>